<evidence type="ECO:0000256" key="2">
    <source>
        <dbReference type="ARBA" id="ARBA00023002"/>
    </source>
</evidence>
<keyword evidence="3" id="KW-0186">Copper</keyword>
<dbReference type="InterPro" id="IPR001117">
    <property type="entry name" value="Cu-oxidase_2nd"/>
</dbReference>
<dbReference type="RefSeq" id="WP_174474053.1">
    <property type="nucleotide sequence ID" value="NZ_JAGINN010000001.1"/>
</dbReference>
<proteinExistence type="predicted"/>
<dbReference type="InterPro" id="IPR002355">
    <property type="entry name" value="Cu_oxidase_Cu_BS"/>
</dbReference>
<evidence type="ECO:0000259" key="6">
    <source>
        <dbReference type="Pfam" id="PF07731"/>
    </source>
</evidence>
<feature type="domain" description="Plastocyanin-like" evidence="5">
    <location>
        <begin position="258"/>
        <end position="346"/>
    </location>
</feature>
<dbReference type="SUPFAM" id="SSF49503">
    <property type="entry name" value="Cupredoxins"/>
    <property type="match status" value="3"/>
</dbReference>
<dbReference type="EMBL" id="WHOS01000054">
    <property type="protein sequence ID" value="NUB03098.1"/>
    <property type="molecule type" value="Genomic_DNA"/>
</dbReference>
<dbReference type="CDD" id="cd13896">
    <property type="entry name" value="CuRO_3_CopA"/>
    <property type="match status" value="1"/>
</dbReference>
<dbReference type="InterPro" id="IPR033138">
    <property type="entry name" value="Cu_oxidase_CS"/>
</dbReference>
<organism evidence="8 9">
    <name type="scientific">Azospirillum melinis</name>
    <dbReference type="NCBI Taxonomy" id="328839"/>
    <lineage>
        <taxon>Bacteria</taxon>
        <taxon>Pseudomonadati</taxon>
        <taxon>Pseudomonadota</taxon>
        <taxon>Alphaproteobacteria</taxon>
        <taxon>Rhodospirillales</taxon>
        <taxon>Azospirillaceae</taxon>
        <taxon>Azospirillum</taxon>
    </lineage>
</organism>
<sequence>MTLAFSRRRLLSTAVAGGCAALLPAFPRSVLAANQGSNPVEDAVLLTVDRRTLDVNGKAAGVFGIRQPGGTPGLSLDPGRRFVVDLANRAGEDAVIHWHGQTPPYVQDGVIDTNRPAIRTGESVRYDFAPRTGTHWMHSHHGMQEQLLMAAPLVVRSAEDLRADEQEVTILLHDFTFRDPAELLASLGAPAGGMAHGGHGQMDHGSMDHGAMNHGAMNHGSMVGGAMNHGSMEHGQAGHGSGHGMSGMAMDLNDVEYDAYLANDRTLADPELVRVERGGRVRLRIINGATSTAFHLDLGRLTGQVIAADGNPVQPVAGSRFAMSMGQRLDIRLIVPAEGGAFPILALREGAVQRTGIILATPGAAVEKVAAAGETQTDPLDLSLEKQLVAVSPLAARAADLTRRMRLTGSMAPYVWSLDGLTFGAHRPLTVRQGQRVELTFENASMMAHPMHLHGHHFQVVAIDGRPVAGAVRDTVLVPMMGSVTVAFNADNPGRWPLHCHNLLHMATGMMTEVVYEGVG</sequence>
<dbReference type="InterPro" id="IPR006311">
    <property type="entry name" value="TAT_signal"/>
</dbReference>
<feature type="domain" description="Plastocyanin-like" evidence="7">
    <location>
        <begin position="63"/>
        <end position="158"/>
    </location>
</feature>
<evidence type="ECO:0000313" key="9">
    <source>
        <dbReference type="Proteomes" id="UP000605086"/>
    </source>
</evidence>
<keyword evidence="2" id="KW-0560">Oxidoreductase</keyword>
<keyword evidence="1" id="KW-0479">Metal-binding</keyword>
<reference evidence="8 9" key="1">
    <citation type="submission" date="2019-10" db="EMBL/GenBank/DDBJ databases">
        <title>Genome sequence of Azospirillum melinis.</title>
        <authorList>
            <person name="Ambrosini A."/>
            <person name="Sant'Anna F.H."/>
            <person name="Cassan F.D."/>
            <person name="Souza E.M."/>
            <person name="Passaglia L.M.P."/>
        </authorList>
    </citation>
    <scope>NUCLEOTIDE SEQUENCE [LARGE SCALE GENOMIC DNA]</scope>
    <source>
        <strain evidence="8 9">TMCY0552</strain>
    </source>
</reference>
<dbReference type="PANTHER" id="PTHR11709:SF394">
    <property type="entry name" value="FI03373P-RELATED"/>
    <property type="match status" value="1"/>
</dbReference>
<evidence type="ECO:0000259" key="7">
    <source>
        <dbReference type="Pfam" id="PF07732"/>
    </source>
</evidence>
<dbReference type="Proteomes" id="UP000605086">
    <property type="component" value="Unassembled WGS sequence"/>
</dbReference>
<feature type="signal peptide" evidence="4">
    <location>
        <begin position="1"/>
        <end position="32"/>
    </location>
</feature>
<gene>
    <name evidence="8" type="ORF">GBZ48_28095</name>
</gene>
<dbReference type="PROSITE" id="PS00079">
    <property type="entry name" value="MULTICOPPER_OXIDASE1"/>
    <property type="match status" value="1"/>
</dbReference>
<evidence type="ECO:0000259" key="5">
    <source>
        <dbReference type="Pfam" id="PF00394"/>
    </source>
</evidence>
<protein>
    <submittedName>
        <fullName evidence="8">Multicopper oxidase domain-containing protein</fullName>
    </submittedName>
</protein>
<keyword evidence="4" id="KW-0732">Signal</keyword>
<dbReference type="InterPro" id="IPR034279">
    <property type="entry name" value="CuRO_3_CopA"/>
</dbReference>
<dbReference type="InterPro" id="IPR045087">
    <property type="entry name" value="Cu-oxidase_fam"/>
</dbReference>
<dbReference type="InterPro" id="IPR008972">
    <property type="entry name" value="Cupredoxin"/>
</dbReference>
<evidence type="ECO:0000256" key="4">
    <source>
        <dbReference type="SAM" id="SignalP"/>
    </source>
</evidence>
<comment type="caution">
    <text evidence="8">The sequence shown here is derived from an EMBL/GenBank/DDBJ whole genome shotgun (WGS) entry which is preliminary data.</text>
</comment>
<evidence type="ECO:0000256" key="3">
    <source>
        <dbReference type="ARBA" id="ARBA00023008"/>
    </source>
</evidence>
<dbReference type="PROSITE" id="PS51318">
    <property type="entry name" value="TAT"/>
    <property type="match status" value="1"/>
</dbReference>
<dbReference type="Pfam" id="PF00394">
    <property type="entry name" value="Cu-oxidase"/>
    <property type="match status" value="1"/>
</dbReference>
<evidence type="ECO:0000313" key="8">
    <source>
        <dbReference type="EMBL" id="NUB03098.1"/>
    </source>
</evidence>
<dbReference type="InterPro" id="IPR011706">
    <property type="entry name" value="Cu-oxidase_C"/>
</dbReference>
<keyword evidence="9" id="KW-1185">Reference proteome</keyword>
<accession>A0ABX2KMS3</accession>
<dbReference type="CDD" id="cd13887">
    <property type="entry name" value="CuRO_2_MCO_like_2"/>
    <property type="match status" value="1"/>
</dbReference>
<dbReference type="CDD" id="cd13865">
    <property type="entry name" value="CuRO_1_LCC_like_3"/>
    <property type="match status" value="1"/>
</dbReference>
<dbReference type="PANTHER" id="PTHR11709">
    <property type="entry name" value="MULTI-COPPER OXIDASE"/>
    <property type="match status" value="1"/>
</dbReference>
<dbReference type="Gene3D" id="2.60.40.420">
    <property type="entry name" value="Cupredoxins - blue copper proteins"/>
    <property type="match status" value="3"/>
</dbReference>
<dbReference type="Pfam" id="PF07731">
    <property type="entry name" value="Cu-oxidase_2"/>
    <property type="match status" value="1"/>
</dbReference>
<evidence type="ECO:0000256" key="1">
    <source>
        <dbReference type="ARBA" id="ARBA00022723"/>
    </source>
</evidence>
<dbReference type="InterPro" id="IPR011707">
    <property type="entry name" value="Cu-oxidase-like_N"/>
</dbReference>
<feature type="domain" description="Plastocyanin-like" evidence="6">
    <location>
        <begin position="403"/>
        <end position="516"/>
    </location>
</feature>
<name>A0ABX2KMS3_9PROT</name>
<dbReference type="Pfam" id="PF07732">
    <property type="entry name" value="Cu-oxidase_3"/>
    <property type="match status" value="1"/>
</dbReference>
<dbReference type="PROSITE" id="PS00080">
    <property type="entry name" value="MULTICOPPER_OXIDASE2"/>
    <property type="match status" value="1"/>
</dbReference>
<feature type="chain" id="PRO_5046679119" evidence="4">
    <location>
        <begin position="33"/>
        <end position="520"/>
    </location>
</feature>